<proteinExistence type="predicted"/>
<feature type="compositionally biased region" description="Low complexity" evidence="1">
    <location>
        <begin position="17"/>
        <end position="30"/>
    </location>
</feature>
<evidence type="ECO:0000256" key="1">
    <source>
        <dbReference type="SAM" id="MobiDB-lite"/>
    </source>
</evidence>
<feature type="compositionally biased region" description="Basic and acidic residues" evidence="1">
    <location>
        <begin position="61"/>
        <end position="81"/>
    </location>
</feature>
<dbReference type="EMBL" id="HE577328">
    <property type="protein sequence ID" value="CCC99729.1"/>
    <property type="molecule type" value="Genomic_DNA"/>
</dbReference>
<sequence length="137" mass="14963">MSPTPEHDGEDRHDQHQQGQAQDGQSGARAESGRATNGMVIPFPARALERRPAARQNGRHGGLEKSDPAADARKRMTRDPIPHGASEICGVRVWGLPALRMSGGVIRMRVEEPPTQRPRLELVYSVACALTDEPREG</sequence>
<dbReference type="Proteomes" id="UP000007319">
    <property type="component" value="Plasmid AZOBR_p1"/>
</dbReference>
<evidence type="ECO:0000313" key="3">
    <source>
        <dbReference type="Proteomes" id="UP000007319"/>
    </source>
</evidence>
<reference evidence="2 3" key="1">
    <citation type="journal article" date="2011" name="PLoS Genet.">
        <title>Azospirillum genomes reveal transition of bacteria from aquatic to terrestrial environments.</title>
        <authorList>
            <person name="Wisniewski-Dye F."/>
            <person name="Borziak K."/>
            <person name="Khalsa-Moyers G."/>
            <person name="Alexandre G."/>
            <person name="Sukharnikov L.O."/>
            <person name="Wuichet K."/>
            <person name="Hurst G.B."/>
            <person name="McDonald W.H."/>
            <person name="Robertson J.S."/>
            <person name="Barbe V."/>
            <person name="Calteau A."/>
            <person name="Rouy Z."/>
            <person name="Mangenot S."/>
            <person name="Prigent-Combaret C."/>
            <person name="Normand P."/>
            <person name="Boyer M."/>
            <person name="Siguier P."/>
            <person name="Dessaux Y."/>
            <person name="Elmerich C."/>
            <person name="Condemine G."/>
            <person name="Krishnen G."/>
            <person name="Kennedy I."/>
            <person name="Paterson A.H."/>
            <person name="Gonzalez V."/>
            <person name="Mavingui P."/>
            <person name="Zhulin I.B."/>
        </authorList>
    </citation>
    <scope>NUCLEOTIDE SEQUENCE [LARGE SCALE GENOMIC DNA]</scope>
    <source>
        <strain evidence="2 3">Sp245</strain>
    </source>
</reference>
<keyword evidence="2" id="KW-0614">Plasmid</keyword>
<protein>
    <submittedName>
        <fullName evidence="2">Uncharacterized protein</fullName>
    </submittedName>
</protein>
<evidence type="ECO:0000313" key="2">
    <source>
        <dbReference type="EMBL" id="CCC99729.1"/>
    </source>
</evidence>
<dbReference type="KEGG" id="abs:AZOBR_p120047"/>
<name>A0A9P1JTW1_9PROT</name>
<accession>A0A9P1JTW1</accession>
<organism evidence="2 3">
    <name type="scientific">Azospirillum baldaniorum</name>
    <dbReference type="NCBI Taxonomy" id="1064539"/>
    <lineage>
        <taxon>Bacteria</taxon>
        <taxon>Pseudomonadati</taxon>
        <taxon>Pseudomonadota</taxon>
        <taxon>Alphaproteobacteria</taxon>
        <taxon>Rhodospirillales</taxon>
        <taxon>Azospirillaceae</taxon>
        <taxon>Azospirillum</taxon>
    </lineage>
</organism>
<feature type="compositionally biased region" description="Basic and acidic residues" evidence="1">
    <location>
        <begin position="1"/>
        <end position="16"/>
    </location>
</feature>
<gene>
    <name evidence="2" type="ORF">AZOBR_p120047</name>
</gene>
<dbReference type="AlphaFoldDB" id="A0A9P1JTW1"/>
<feature type="region of interest" description="Disordered" evidence="1">
    <location>
        <begin position="1"/>
        <end position="85"/>
    </location>
</feature>
<keyword evidence="3" id="KW-1185">Reference proteome</keyword>
<geneLocation type="plasmid" evidence="2 3">
    <name>AZOBR_p1</name>
</geneLocation>
<dbReference type="RefSeq" id="WP_014197234.1">
    <property type="nucleotide sequence ID" value="NC_016594.1"/>
</dbReference>